<dbReference type="EMBL" id="JAEKNQ010000013">
    <property type="protein sequence ID" value="MBJ7602118.1"/>
    <property type="molecule type" value="Genomic_DNA"/>
</dbReference>
<dbReference type="RefSeq" id="WP_338176510.1">
    <property type="nucleotide sequence ID" value="NZ_JAEKNQ010000013.1"/>
</dbReference>
<gene>
    <name evidence="2" type="ORF">JF888_02820</name>
</gene>
<name>A0A934NCI6_9BACT</name>
<evidence type="ECO:0000313" key="2">
    <source>
        <dbReference type="EMBL" id="MBJ7602118.1"/>
    </source>
</evidence>
<sequence length="169" mass="17645">MVRALGEHGAAIVALPWLAVALFAFLAVLTYGAERGEPLCQRCLAGLQALGLLRKLALLLALTSATIHLALIPAHSGDPSTAILFMLDGLALMAVSAWALLRSGWRPALGLLLFANLAAYAYYLAAGLETADAVGLGTKAIEAAALLGLMIPERWSLVALSGTRREVNS</sequence>
<accession>A0A934NCI6</accession>
<organism evidence="2 3">
    <name type="scientific">Candidatus Dormiibacter inghamiae</name>
    <dbReference type="NCBI Taxonomy" id="3127013"/>
    <lineage>
        <taxon>Bacteria</taxon>
        <taxon>Bacillati</taxon>
        <taxon>Candidatus Dormiibacterota</taxon>
        <taxon>Candidatus Dormibacteria</taxon>
        <taxon>Candidatus Dormibacterales</taxon>
        <taxon>Candidatus Dormibacteraceae</taxon>
        <taxon>Candidatus Dormiibacter</taxon>
    </lineage>
</organism>
<dbReference type="AlphaFoldDB" id="A0A934NCI6"/>
<feature type="transmembrane region" description="Helical" evidence="1">
    <location>
        <begin position="52"/>
        <end position="71"/>
    </location>
</feature>
<keyword evidence="1" id="KW-0812">Transmembrane</keyword>
<keyword evidence="1" id="KW-0472">Membrane</keyword>
<protein>
    <submittedName>
        <fullName evidence="2">Uncharacterized protein</fullName>
    </submittedName>
</protein>
<feature type="transmembrane region" description="Helical" evidence="1">
    <location>
        <begin position="12"/>
        <end position="31"/>
    </location>
</feature>
<reference evidence="2 3" key="1">
    <citation type="submission" date="2020-10" db="EMBL/GenBank/DDBJ databases">
        <title>Ca. Dormibacterota MAGs.</title>
        <authorList>
            <person name="Montgomery K."/>
        </authorList>
    </citation>
    <scope>NUCLEOTIDE SEQUENCE [LARGE SCALE GENOMIC DNA]</scope>
    <source>
        <strain evidence="2">SC8811_S16_3</strain>
    </source>
</reference>
<keyword evidence="1" id="KW-1133">Transmembrane helix</keyword>
<feature type="transmembrane region" description="Helical" evidence="1">
    <location>
        <begin position="108"/>
        <end position="125"/>
    </location>
</feature>
<dbReference type="Proteomes" id="UP000620075">
    <property type="component" value="Unassembled WGS sequence"/>
</dbReference>
<evidence type="ECO:0000313" key="3">
    <source>
        <dbReference type="Proteomes" id="UP000620075"/>
    </source>
</evidence>
<feature type="transmembrane region" description="Helical" evidence="1">
    <location>
        <begin position="83"/>
        <end position="101"/>
    </location>
</feature>
<comment type="caution">
    <text evidence="2">The sequence shown here is derived from an EMBL/GenBank/DDBJ whole genome shotgun (WGS) entry which is preliminary data.</text>
</comment>
<proteinExistence type="predicted"/>
<evidence type="ECO:0000256" key="1">
    <source>
        <dbReference type="SAM" id="Phobius"/>
    </source>
</evidence>